<gene>
    <name evidence="1" type="ORF">RHMOL_Rhmol09G0256900</name>
</gene>
<protein>
    <submittedName>
        <fullName evidence="1">Uncharacterized protein</fullName>
    </submittedName>
</protein>
<accession>A0ACC0MJ67</accession>
<comment type="caution">
    <text evidence="1">The sequence shown here is derived from an EMBL/GenBank/DDBJ whole genome shotgun (WGS) entry which is preliminary data.</text>
</comment>
<reference evidence="1" key="1">
    <citation type="submission" date="2022-02" db="EMBL/GenBank/DDBJ databases">
        <title>Plant Genome Project.</title>
        <authorList>
            <person name="Zhang R.-G."/>
        </authorList>
    </citation>
    <scope>NUCLEOTIDE SEQUENCE</scope>
    <source>
        <strain evidence="1">AT1</strain>
    </source>
</reference>
<keyword evidence="2" id="KW-1185">Reference proteome</keyword>
<proteinExistence type="predicted"/>
<evidence type="ECO:0000313" key="2">
    <source>
        <dbReference type="Proteomes" id="UP001062846"/>
    </source>
</evidence>
<evidence type="ECO:0000313" key="1">
    <source>
        <dbReference type="EMBL" id="KAI8540358.1"/>
    </source>
</evidence>
<organism evidence="1 2">
    <name type="scientific">Rhododendron molle</name>
    <name type="common">Chinese azalea</name>
    <name type="synonym">Azalea mollis</name>
    <dbReference type="NCBI Taxonomy" id="49168"/>
    <lineage>
        <taxon>Eukaryota</taxon>
        <taxon>Viridiplantae</taxon>
        <taxon>Streptophyta</taxon>
        <taxon>Embryophyta</taxon>
        <taxon>Tracheophyta</taxon>
        <taxon>Spermatophyta</taxon>
        <taxon>Magnoliopsida</taxon>
        <taxon>eudicotyledons</taxon>
        <taxon>Gunneridae</taxon>
        <taxon>Pentapetalae</taxon>
        <taxon>asterids</taxon>
        <taxon>Ericales</taxon>
        <taxon>Ericaceae</taxon>
        <taxon>Ericoideae</taxon>
        <taxon>Rhodoreae</taxon>
        <taxon>Rhododendron</taxon>
    </lineage>
</organism>
<sequence length="149" mass="16494">MNPSPFPFPLLVSSPWRQQNFQRREGGRDDCHHHHHPPTTTTTPLPTSTGDHASHLHHQNPTPAIPTAGDRHHHRLLDNPLPTKGNGYNVGFGTCSGKILPSPTWENITSILLLLDSSGFQLLRPQMIILVVLAPFGSLRLMSSKLEIS</sequence>
<dbReference type="EMBL" id="CM046396">
    <property type="protein sequence ID" value="KAI8540358.1"/>
    <property type="molecule type" value="Genomic_DNA"/>
</dbReference>
<dbReference type="Proteomes" id="UP001062846">
    <property type="component" value="Chromosome 9"/>
</dbReference>
<name>A0ACC0MJ67_RHOML</name>